<evidence type="ECO:0000256" key="2">
    <source>
        <dbReference type="SAM" id="MobiDB-lite"/>
    </source>
</evidence>
<organism evidence="3 4">
    <name type="scientific">Anaeramoeba ignava</name>
    <name type="common">Anaerobic marine amoeba</name>
    <dbReference type="NCBI Taxonomy" id="1746090"/>
    <lineage>
        <taxon>Eukaryota</taxon>
        <taxon>Metamonada</taxon>
        <taxon>Anaeramoebidae</taxon>
        <taxon>Anaeramoeba</taxon>
    </lineage>
</organism>
<protein>
    <submittedName>
        <fullName evidence="3">Protein networked 3a-related</fullName>
    </submittedName>
</protein>
<sequence>MNNRKSFFALASLFFLIAIKNKFFLFDILFYFYEEIGWRHDVFMIKKNLVQSNPKKFFSQSKFIFLFTFFMNYQQQYQNKKIEELEEEIKQLNQEIKVVKEKQQEEKKQEREKTIFSQIVLGIRFSQIEELETWMQKKEVNSHQYYGVLKRIDEEVEQILKDEFWANVQLIKQWKQKNPQEKFVLAYDGRWSSRRNANEGTVSFICVEGPEEKKPCFFEDQTDFKKGSSAMEGKSAEKSMEIFMQFGVIPDIVVHDRDSSSFGNMKIICDKNQHKLEELFDPNHWFKNFHTKLVNYIKTSQYLRKVLRYFKMIISFPIKLRQWFDFCRRNCKHNYDTFCEMVLNSISHWSGHHKNCLADFCKADLNECGNEFLSKKNEQICTKVKDKKERDKLLLEAKKELEYFIIEQLKDAIKIVHPYSSNIVECWNHSLTKMVPKNQNFWKYYTARLSVSALRWNKKTSGIFDLASRLGIVYTEEEKTNINNFYLQKENQKKKPRTKKYKKKEKQNKKYYYKKDQSTN</sequence>
<evidence type="ECO:0000313" key="4">
    <source>
        <dbReference type="Proteomes" id="UP001149090"/>
    </source>
</evidence>
<evidence type="ECO:0000313" key="3">
    <source>
        <dbReference type="EMBL" id="KAJ5079173.1"/>
    </source>
</evidence>
<feature type="coiled-coil region" evidence="1">
    <location>
        <begin position="75"/>
        <end position="113"/>
    </location>
</feature>
<keyword evidence="1" id="KW-0175">Coiled coil</keyword>
<proteinExistence type="predicted"/>
<gene>
    <name evidence="3" type="ORF">M0811_14557</name>
</gene>
<keyword evidence="4" id="KW-1185">Reference proteome</keyword>
<dbReference type="EMBL" id="JAPDFW010000035">
    <property type="protein sequence ID" value="KAJ5079173.1"/>
    <property type="molecule type" value="Genomic_DNA"/>
</dbReference>
<evidence type="ECO:0000256" key="1">
    <source>
        <dbReference type="SAM" id="Coils"/>
    </source>
</evidence>
<reference evidence="3" key="1">
    <citation type="submission" date="2022-10" db="EMBL/GenBank/DDBJ databases">
        <title>Novel sulphate-reducing endosymbionts in the free-living metamonad Anaeramoeba.</title>
        <authorList>
            <person name="Jerlstrom-Hultqvist J."/>
            <person name="Cepicka I."/>
            <person name="Gallot-Lavallee L."/>
            <person name="Salas-Leiva D."/>
            <person name="Curtis B.A."/>
            <person name="Zahonova K."/>
            <person name="Pipaliya S."/>
            <person name="Dacks J."/>
            <person name="Roger A.J."/>
        </authorList>
    </citation>
    <scope>NUCLEOTIDE SEQUENCE</scope>
    <source>
        <strain evidence="3">BMAN</strain>
    </source>
</reference>
<accession>A0A9Q0LUB0</accession>
<feature type="compositionally biased region" description="Basic residues" evidence="2">
    <location>
        <begin position="492"/>
        <end position="512"/>
    </location>
</feature>
<comment type="caution">
    <text evidence="3">The sequence shown here is derived from an EMBL/GenBank/DDBJ whole genome shotgun (WGS) entry which is preliminary data.</text>
</comment>
<name>A0A9Q0LUB0_ANAIG</name>
<dbReference type="AlphaFoldDB" id="A0A9Q0LUB0"/>
<dbReference type="Proteomes" id="UP001149090">
    <property type="component" value="Unassembled WGS sequence"/>
</dbReference>
<feature type="region of interest" description="Disordered" evidence="2">
    <location>
        <begin position="491"/>
        <end position="520"/>
    </location>
</feature>